<organism evidence="9">
    <name type="scientific">mine drainage metagenome</name>
    <dbReference type="NCBI Taxonomy" id="410659"/>
    <lineage>
        <taxon>unclassified sequences</taxon>
        <taxon>metagenomes</taxon>
        <taxon>ecological metagenomes</taxon>
    </lineage>
</organism>
<dbReference type="PANTHER" id="PTHR28259:SF1">
    <property type="entry name" value="FLUORIDE EXPORT PROTEIN 1-RELATED"/>
    <property type="match status" value="1"/>
</dbReference>
<evidence type="ECO:0000256" key="3">
    <source>
        <dbReference type="ARBA" id="ARBA00022692"/>
    </source>
</evidence>
<feature type="transmembrane region" description="Helical" evidence="8">
    <location>
        <begin position="96"/>
        <end position="119"/>
    </location>
</feature>
<accession>A0A1J5RFG1</accession>
<comment type="similarity">
    <text evidence="6">Belongs to the fluoride channel Fluc/FEX (TC 1.A.43) family.</text>
</comment>
<evidence type="ECO:0000256" key="7">
    <source>
        <dbReference type="ARBA" id="ARBA00035585"/>
    </source>
</evidence>
<dbReference type="HAMAP" id="MF_00454">
    <property type="entry name" value="FluC"/>
    <property type="match status" value="1"/>
</dbReference>
<evidence type="ECO:0000256" key="6">
    <source>
        <dbReference type="ARBA" id="ARBA00035120"/>
    </source>
</evidence>
<dbReference type="EMBL" id="MLJW01000193">
    <property type="protein sequence ID" value="OIQ94098.1"/>
    <property type="molecule type" value="Genomic_DNA"/>
</dbReference>
<dbReference type="Pfam" id="PF02537">
    <property type="entry name" value="CRCB"/>
    <property type="match status" value="1"/>
</dbReference>
<comment type="subcellular location">
    <subcellularLocation>
        <location evidence="1">Cell membrane</location>
        <topology evidence="1">Multi-pass membrane protein</topology>
    </subcellularLocation>
</comment>
<dbReference type="GO" id="GO:0005886">
    <property type="term" value="C:plasma membrane"/>
    <property type="evidence" value="ECO:0007669"/>
    <property type="project" value="UniProtKB-SubCell"/>
</dbReference>
<comment type="caution">
    <text evidence="9">The sequence shown here is derived from an EMBL/GenBank/DDBJ whole genome shotgun (WGS) entry which is preliminary data.</text>
</comment>
<dbReference type="InterPro" id="IPR003691">
    <property type="entry name" value="FluC"/>
</dbReference>
<dbReference type="GO" id="GO:1903425">
    <property type="term" value="F:fluoride transmembrane transporter activity"/>
    <property type="evidence" value="ECO:0007669"/>
    <property type="project" value="TreeGrafter"/>
</dbReference>
<evidence type="ECO:0000313" key="9">
    <source>
        <dbReference type="EMBL" id="OIQ94098.1"/>
    </source>
</evidence>
<dbReference type="PANTHER" id="PTHR28259">
    <property type="entry name" value="FLUORIDE EXPORT PROTEIN 1-RELATED"/>
    <property type="match status" value="1"/>
</dbReference>
<evidence type="ECO:0000256" key="4">
    <source>
        <dbReference type="ARBA" id="ARBA00022989"/>
    </source>
</evidence>
<proteinExistence type="inferred from homology"/>
<feature type="transmembrane region" description="Helical" evidence="8">
    <location>
        <begin position="32"/>
        <end position="52"/>
    </location>
</feature>
<name>A0A1J5RFG1_9ZZZZ</name>
<evidence type="ECO:0000256" key="2">
    <source>
        <dbReference type="ARBA" id="ARBA00022475"/>
    </source>
</evidence>
<protein>
    <submittedName>
        <fullName evidence="9">Putative fluoride ion transporter CrcB</fullName>
    </submittedName>
</protein>
<evidence type="ECO:0000256" key="5">
    <source>
        <dbReference type="ARBA" id="ARBA00023136"/>
    </source>
</evidence>
<keyword evidence="5 8" id="KW-0472">Membrane</keyword>
<keyword evidence="2" id="KW-1003">Cell membrane</keyword>
<feature type="transmembrane region" description="Helical" evidence="8">
    <location>
        <begin position="64"/>
        <end position="84"/>
    </location>
</feature>
<keyword evidence="4 8" id="KW-1133">Transmembrane helix</keyword>
<evidence type="ECO:0000256" key="8">
    <source>
        <dbReference type="SAM" id="Phobius"/>
    </source>
</evidence>
<keyword evidence="3 8" id="KW-0812">Transmembrane</keyword>
<evidence type="ECO:0000256" key="1">
    <source>
        <dbReference type="ARBA" id="ARBA00004651"/>
    </source>
</evidence>
<dbReference type="AlphaFoldDB" id="A0A1J5RFG1"/>
<reference evidence="9" key="1">
    <citation type="submission" date="2016-10" db="EMBL/GenBank/DDBJ databases">
        <title>Sequence of Gallionella enrichment culture.</title>
        <authorList>
            <person name="Poehlein A."/>
            <person name="Muehling M."/>
            <person name="Daniel R."/>
        </authorList>
    </citation>
    <scope>NUCLEOTIDE SEQUENCE</scope>
</reference>
<comment type="catalytic activity">
    <reaction evidence="7">
        <text>fluoride(in) = fluoride(out)</text>
        <dbReference type="Rhea" id="RHEA:76159"/>
        <dbReference type="ChEBI" id="CHEBI:17051"/>
    </reaction>
    <physiologicalReaction direction="left-to-right" evidence="7">
        <dbReference type="Rhea" id="RHEA:76160"/>
    </physiologicalReaction>
</comment>
<sequence>MVSVYISVFAILGAFARYGQSLVVQNVLGDTFPFATLSINVLGSFLMGFLFFETLERINVSPELRTGILTGGLGTYTTFSTFSIEALHLLELGHLILAALYIGASVVLSIAAAFFGAYLSRHLRFTDS</sequence>
<gene>
    <name evidence="9" type="primary">crcB_9</name>
    <name evidence="9" type="ORF">GALL_239160</name>
</gene>